<evidence type="ECO:0000313" key="4">
    <source>
        <dbReference type="EMBL" id="CAD5220876.1"/>
    </source>
</evidence>
<feature type="transmembrane region" description="Helical" evidence="2">
    <location>
        <begin position="97"/>
        <end position="116"/>
    </location>
</feature>
<dbReference type="InterPro" id="IPR020846">
    <property type="entry name" value="MFS_dom"/>
</dbReference>
<keyword evidence="2" id="KW-0812">Transmembrane</keyword>
<accession>A0A811L168</accession>
<feature type="transmembrane region" description="Helical" evidence="2">
    <location>
        <begin position="256"/>
        <end position="275"/>
    </location>
</feature>
<feature type="transmembrane region" description="Helical" evidence="2">
    <location>
        <begin position="189"/>
        <end position="209"/>
    </location>
</feature>
<dbReference type="Proteomes" id="UP000783686">
    <property type="component" value="Unassembled WGS sequence"/>
</dbReference>
<feature type="transmembrane region" description="Helical" evidence="2">
    <location>
        <begin position="157"/>
        <end position="177"/>
    </location>
</feature>
<keyword evidence="5" id="KW-1185">Reference proteome</keyword>
<dbReference type="Pfam" id="PF07690">
    <property type="entry name" value="MFS_1"/>
    <property type="match status" value="1"/>
</dbReference>
<dbReference type="GO" id="GO:0022857">
    <property type="term" value="F:transmembrane transporter activity"/>
    <property type="evidence" value="ECO:0007669"/>
    <property type="project" value="InterPro"/>
</dbReference>
<evidence type="ECO:0000313" key="5">
    <source>
        <dbReference type="Proteomes" id="UP000614601"/>
    </source>
</evidence>
<feature type="transmembrane region" description="Helical" evidence="2">
    <location>
        <begin position="383"/>
        <end position="404"/>
    </location>
</feature>
<feature type="transmembrane region" description="Helical" evidence="2">
    <location>
        <begin position="350"/>
        <end position="371"/>
    </location>
</feature>
<dbReference type="InterPro" id="IPR011701">
    <property type="entry name" value="MFS"/>
</dbReference>
<dbReference type="Proteomes" id="UP000614601">
    <property type="component" value="Unassembled WGS sequence"/>
</dbReference>
<feature type="transmembrane region" description="Helical" evidence="2">
    <location>
        <begin position="281"/>
        <end position="303"/>
    </location>
</feature>
<dbReference type="EMBL" id="CAJFCW020000004">
    <property type="protein sequence ID" value="CAG9114237.1"/>
    <property type="molecule type" value="Genomic_DNA"/>
</dbReference>
<keyword evidence="2" id="KW-1133">Transmembrane helix</keyword>
<feature type="transmembrane region" description="Helical" evidence="2">
    <location>
        <begin position="419"/>
        <end position="439"/>
    </location>
</feature>
<protein>
    <recommendedName>
        <fullName evidence="3">Major facilitator superfamily (MFS) profile domain-containing protein</fullName>
    </recommendedName>
</protein>
<evidence type="ECO:0000256" key="1">
    <source>
        <dbReference type="ARBA" id="ARBA00004141"/>
    </source>
</evidence>
<keyword evidence="2" id="KW-0472">Membrane</keyword>
<dbReference type="Gene3D" id="1.20.1250.20">
    <property type="entry name" value="MFS general substrate transporter like domains"/>
    <property type="match status" value="2"/>
</dbReference>
<dbReference type="PROSITE" id="PS50850">
    <property type="entry name" value="MFS"/>
    <property type="match status" value="1"/>
</dbReference>
<feature type="transmembrane region" description="Helical" evidence="2">
    <location>
        <begin position="122"/>
        <end position="145"/>
    </location>
</feature>
<dbReference type="GO" id="GO:0016020">
    <property type="term" value="C:membrane"/>
    <property type="evidence" value="ECO:0007669"/>
    <property type="project" value="UniProtKB-SubCell"/>
</dbReference>
<comment type="subcellular location">
    <subcellularLocation>
        <location evidence="1">Membrane</location>
        <topology evidence="1">Multi-pass membrane protein</topology>
    </subcellularLocation>
</comment>
<dbReference type="AlphaFoldDB" id="A0A811L168"/>
<feature type="domain" description="Major facilitator superfamily (MFS) profile" evidence="3">
    <location>
        <begin position="25"/>
        <end position="443"/>
    </location>
</feature>
<dbReference type="PANTHER" id="PTHR45757">
    <property type="entry name" value="PROTEIN CBG23364-RELATED"/>
    <property type="match status" value="1"/>
</dbReference>
<reference evidence="4" key="1">
    <citation type="submission" date="2020-09" db="EMBL/GenBank/DDBJ databases">
        <authorList>
            <person name="Kikuchi T."/>
        </authorList>
    </citation>
    <scope>NUCLEOTIDE SEQUENCE</scope>
    <source>
        <strain evidence="4">SH1</strain>
    </source>
</reference>
<dbReference type="EMBL" id="CAJFDH010000004">
    <property type="protein sequence ID" value="CAD5220876.1"/>
    <property type="molecule type" value="Genomic_DNA"/>
</dbReference>
<feature type="transmembrane region" description="Helical" evidence="2">
    <location>
        <begin position="324"/>
        <end position="344"/>
    </location>
</feature>
<evidence type="ECO:0000259" key="3">
    <source>
        <dbReference type="PROSITE" id="PS50850"/>
    </source>
</evidence>
<feature type="transmembrane region" description="Helical" evidence="2">
    <location>
        <begin position="71"/>
        <end position="90"/>
    </location>
</feature>
<comment type="caution">
    <text evidence="4">The sequence shown here is derived from an EMBL/GenBank/DDBJ whole genome shotgun (WGS) entry which is preliminary data.</text>
</comment>
<dbReference type="OrthoDB" id="2985014at2759"/>
<proteinExistence type="predicted"/>
<organism evidence="4 5">
    <name type="scientific">Bursaphelenchus okinawaensis</name>
    <dbReference type="NCBI Taxonomy" id="465554"/>
    <lineage>
        <taxon>Eukaryota</taxon>
        <taxon>Metazoa</taxon>
        <taxon>Ecdysozoa</taxon>
        <taxon>Nematoda</taxon>
        <taxon>Chromadorea</taxon>
        <taxon>Rhabditida</taxon>
        <taxon>Tylenchina</taxon>
        <taxon>Tylenchomorpha</taxon>
        <taxon>Aphelenchoidea</taxon>
        <taxon>Aphelenchoididae</taxon>
        <taxon>Bursaphelenchus</taxon>
    </lineage>
</organism>
<evidence type="ECO:0000256" key="2">
    <source>
        <dbReference type="SAM" id="Phobius"/>
    </source>
</evidence>
<gene>
    <name evidence="4" type="ORF">BOKJ2_LOCUS9163</name>
</gene>
<sequence>MTAIEPDRNFVLKDGYRYFIVALALLCLTSISANVQAFNMAVVCMTKADNNETETSTGPFYDYKDDKLRNLNWAVGIGSAIGTFPFSIAYTRFGAKYIIGIVGMISAALCIVTPLAAAHGEYWFYAVRVLHGLAYSADFAAIGLLCTKWAPLAQSAFYVSTLTSYSSLSSLLMFVFGGYMCETSIGWPLIYYTCAAAGFLFFILWFIFFDDLPSESRFTSAKEVELIQEGKGDEEIHQVKKVPYLQIMTNPVCWTIWYNSFAEIATSFFLYSFVAKFHHNVLGFSIHTAGLMAALPSCIYIPLRIVVGYINDRITFVQPRMKLIVFNSIALVLPAFVYVVVGFIGPELRVLSVVCFVTIYIFYAFSGGGFYKCATLATRQYSHFVIANIQFIKCITLFAGPALFKEAVHDESQLSEWRVAFLVIAGVLLTAGVLFNIMATDKPQKFTGVDKLQDKGNKH</sequence>
<dbReference type="InterPro" id="IPR036259">
    <property type="entry name" value="MFS_trans_sf"/>
</dbReference>
<name>A0A811L168_9BILA</name>
<dbReference type="SUPFAM" id="SSF103473">
    <property type="entry name" value="MFS general substrate transporter"/>
    <property type="match status" value="1"/>
</dbReference>